<dbReference type="EMBL" id="MH170061">
    <property type="protein sequence ID" value="AXV43464.1"/>
    <property type="molecule type" value="Genomic_DNA"/>
</dbReference>
<accession>A0A385FPQ8</accession>
<evidence type="ECO:0000256" key="1">
    <source>
        <dbReference type="SAM" id="MobiDB-lite"/>
    </source>
</evidence>
<organism evidence="2">
    <name type="scientific">Porcine associated porprismacovirus 3</name>
    <dbReference type="NCBI Taxonomy" id="2170119"/>
    <lineage>
        <taxon>Viruses</taxon>
        <taxon>Monodnaviria</taxon>
        <taxon>Shotokuvirae</taxon>
        <taxon>Cressdnaviricota</taxon>
        <taxon>Arfiviricetes</taxon>
        <taxon>Cremevirales</taxon>
        <taxon>Smacoviridae</taxon>
        <taxon>Porprismacovirus</taxon>
        <taxon>Porprismacovirus porci3</taxon>
    </lineage>
</organism>
<protein>
    <submittedName>
        <fullName evidence="2">Replication associated protein</fullName>
    </submittedName>
</protein>
<reference evidence="2" key="1">
    <citation type="submission" date="2018-04" db="EMBL/GenBank/DDBJ databases">
        <title>Virome characterization of sows with stillbirths cases.</title>
        <authorList>
            <person name="Tochetto C."/>
            <person name="Lima D.A."/>
            <person name="Varela A.P.M."/>
            <person name="Loiko M.R."/>
            <person name="Paim W.P."/>
            <person name="Scheffer C.M."/>
            <person name="Cerva C."/>
            <person name="Cibulski S.P."/>
            <person name="Herpich J.I."/>
            <person name="Mayer F.Q."/>
            <person name="Roehe P.M."/>
        </authorList>
    </citation>
    <scope>NUCLEOTIDE SEQUENCE</scope>
    <source>
        <strain evidence="2">12/RS/BR</strain>
    </source>
</reference>
<name>A0A385FPQ8_9VIRU</name>
<feature type="region of interest" description="Disordered" evidence="1">
    <location>
        <begin position="253"/>
        <end position="286"/>
    </location>
</feature>
<proteinExistence type="predicted"/>
<evidence type="ECO:0000313" key="2">
    <source>
        <dbReference type="EMBL" id="AXV43464.1"/>
    </source>
</evidence>
<sequence>MANKVYMATIPHSGITKRAFFKMIRDFDIHKWTYAVEKGRGGYKHIQCRFRTNKSFDQIKNALILGHIEEGSDTWEYEKKDGKYMTGDDNHEILKLRFGKLTKVQKWALDTLETTNDREVVVWVDSEGNSGKTWLTAHLWEIGKACYCPPTLSTPKELISWVHSAYNKEPYIIIDIPRTWKWDEALYTAIETIKDGLVYDPRYSAHMRNIRGVKVMCMTNTMPKLSKLSEDRWVIFRPEHMFDLAEVRNRGGHPPVGSGGCNRPNHPPHRYVPLSGRQGQGRGPLT</sequence>